<name>A0A5N8VTR8_9ACTN</name>
<evidence type="ECO:0000313" key="2">
    <source>
        <dbReference type="Proteomes" id="UP000325849"/>
    </source>
</evidence>
<reference evidence="1 2" key="1">
    <citation type="submission" date="2019-07" db="EMBL/GenBank/DDBJ databases">
        <title>New species of Amycolatopsis and Streptomyces.</title>
        <authorList>
            <person name="Duangmal K."/>
            <person name="Teo W.F.A."/>
            <person name="Lipun K."/>
        </authorList>
    </citation>
    <scope>NUCLEOTIDE SEQUENCE [LARGE SCALE GENOMIC DNA]</scope>
    <source>
        <strain evidence="1 2">NBRC 109810</strain>
    </source>
</reference>
<sequence length="98" mass="10877">MLVTHAGRFQAKVPAARIPERAWQRLSAMRARRASGNHDWAAVDIHGPAGSLGHSCLLPDVRVPDVSVEGWQSALDLVAEKGWKHRYSEGGRWSQRGR</sequence>
<evidence type="ECO:0000313" key="1">
    <source>
        <dbReference type="EMBL" id="MPY38192.1"/>
    </source>
</evidence>
<organism evidence="1 2">
    <name type="scientific">Streptomyces adustus</name>
    <dbReference type="NCBI Taxonomy" id="1609272"/>
    <lineage>
        <taxon>Bacteria</taxon>
        <taxon>Bacillati</taxon>
        <taxon>Actinomycetota</taxon>
        <taxon>Actinomycetes</taxon>
        <taxon>Kitasatosporales</taxon>
        <taxon>Streptomycetaceae</taxon>
        <taxon>Streptomyces</taxon>
    </lineage>
</organism>
<comment type="caution">
    <text evidence="1">The sequence shown here is derived from an EMBL/GenBank/DDBJ whole genome shotgun (WGS) entry which is preliminary data.</text>
</comment>
<dbReference type="Proteomes" id="UP000325849">
    <property type="component" value="Unassembled WGS sequence"/>
</dbReference>
<accession>A0A5N8VTR8</accession>
<keyword evidence="2" id="KW-1185">Reference proteome</keyword>
<dbReference type="AlphaFoldDB" id="A0A5N8VTR8"/>
<protein>
    <submittedName>
        <fullName evidence="1">Uncharacterized protein</fullName>
    </submittedName>
</protein>
<dbReference type="OrthoDB" id="4954307at2"/>
<dbReference type="EMBL" id="VJZD01000452">
    <property type="protein sequence ID" value="MPY38192.1"/>
    <property type="molecule type" value="Genomic_DNA"/>
</dbReference>
<gene>
    <name evidence="1" type="ORF">FNH09_45395</name>
</gene>
<proteinExistence type="predicted"/>